<dbReference type="SUPFAM" id="SSF47757">
    <property type="entry name" value="Chemotaxis receptor methyltransferase CheR, N-terminal domain"/>
    <property type="match status" value="1"/>
</dbReference>
<dbReference type="InterPro" id="IPR000780">
    <property type="entry name" value="CheR_MeTrfase"/>
</dbReference>
<evidence type="ECO:0000256" key="2">
    <source>
        <dbReference type="ARBA" id="ARBA00012534"/>
    </source>
</evidence>
<dbReference type="Proteomes" id="UP001501565">
    <property type="component" value="Unassembled WGS sequence"/>
</dbReference>
<evidence type="ECO:0000256" key="5">
    <source>
        <dbReference type="ARBA" id="ARBA00022691"/>
    </source>
</evidence>
<name>A0ABP7MPJ8_9GAMM</name>
<dbReference type="InterPro" id="IPR050903">
    <property type="entry name" value="Bact_Chemotaxis_MeTrfase"/>
</dbReference>
<dbReference type="SUPFAM" id="SSF53335">
    <property type="entry name" value="S-adenosyl-L-methionine-dependent methyltransferases"/>
    <property type="match status" value="1"/>
</dbReference>
<sequence>MSKKYEAFSGSRLQNYSLGEFDDQDYEQWRALIEQRTGLQLADHLRTYLQSGLNRRMQKHKITDYEEYLEFVTDERNGLREWSELVDSLTVQETQFFRHPASYQFLEDYLRNSIEQTELMRSIEIWSVGCSSGEESYSLAMLADKILSEVDCLTSYGVIGTDISTSALAKAKSGIFNARKAELIPEPFLDNIETLDNKIKIKQRIADRVCFARVNILDLDRVPIRDMDVIFCQNLLIYLRKWRRKEVVNRLAERLKVGGVLVLGLGEVTDWTHPKLRQVNCREVLAFERYRT</sequence>
<dbReference type="Pfam" id="PF01739">
    <property type="entry name" value="CheR"/>
    <property type="match status" value="1"/>
</dbReference>
<evidence type="ECO:0000256" key="3">
    <source>
        <dbReference type="ARBA" id="ARBA00022603"/>
    </source>
</evidence>
<reference evidence="8" key="1">
    <citation type="journal article" date="2019" name="Int. J. Syst. Evol. Microbiol.">
        <title>The Global Catalogue of Microorganisms (GCM) 10K type strain sequencing project: providing services to taxonomists for standard genome sequencing and annotation.</title>
        <authorList>
            <consortium name="The Broad Institute Genomics Platform"/>
            <consortium name="The Broad Institute Genome Sequencing Center for Infectious Disease"/>
            <person name="Wu L."/>
            <person name="Ma J."/>
        </authorList>
    </citation>
    <scope>NUCLEOTIDE SEQUENCE [LARGE SCALE GENOMIC DNA]</scope>
    <source>
        <strain evidence="8">JCM 17551</strain>
    </source>
</reference>
<accession>A0ABP7MPJ8</accession>
<dbReference type="Gene3D" id="1.10.155.10">
    <property type="entry name" value="Chemotaxis receptor methyltransferase CheR, N-terminal domain"/>
    <property type="match status" value="1"/>
</dbReference>
<dbReference type="InterPro" id="IPR022641">
    <property type="entry name" value="CheR_N"/>
</dbReference>
<evidence type="ECO:0000256" key="4">
    <source>
        <dbReference type="ARBA" id="ARBA00022679"/>
    </source>
</evidence>
<dbReference type="Pfam" id="PF03705">
    <property type="entry name" value="CheR_N"/>
    <property type="match status" value="1"/>
</dbReference>
<dbReference type="PRINTS" id="PR00996">
    <property type="entry name" value="CHERMTFRASE"/>
</dbReference>
<dbReference type="EMBL" id="BAABBN010000007">
    <property type="protein sequence ID" value="GAA3927026.1"/>
    <property type="molecule type" value="Genomic_DNA"/>
</dbReference>
<dbReference type="PANTHER" id="PTHR24422">
    <property type="entry name" value="CHEMOTAXIS PROTEIN METHYLTRANSFERASE"/>
    <property type="match status" value="1"/>
</dbReference>
<keyword evidence="4" id="KW-0808">Transferase</keyword>
<proteinExistence type="predicted"/>
<dbReference type="SMART" id="SM00138">
    <property type="entry name" value="MeTrc"/>
    <property type="match status" value="1"/>
</dbReference>
<protein>
    <recommendedName>
        <fullName evidence="2">protein-glutamate O-methyltransferase</fullName>
        <ecNumber evidence="2">2.1.1.80</ecNumber>
    </recommendedName>
</protein>
<evidence type="ECO:0000313" key="8">
    <source>
        <dbReference type="Proteomes" id="UP001501565"/>
    </source>
</evidence>
<dbReference type="EC" id="2.1.1.80" evidence="2"/>
<dbReference type="PANTHER" id="PTHR24422:SF19">
    <property type="entry name" value="CHEMOTAXIS PROTEIN METHYLTRANSFERASE"/>
    <property type="match status" value="1"/>
</dbReference>
<gene>
    <name evidence="7" type="primary">pilK</name>
    <name evidence="7" type="ORF">GCM10022277_24020</name>
</gene>
<evidence type="ECO:0000313" key="7">
    <source>
        <dbReference type="EMBL" id="GAA3927026.1"/>
    </source>
</evidence>
<evidence type="ECO:0000259" key="6">
    <source>
        <dbReference type="PROSITE" id="PS50123"/>
    </source>
</evidence>
<comment type="catalytic activity">
    <reaction evidence="1">
        <text>L-glutamyl-[protein] + S-adenosyl-L-methionine = [protein]-L-glutamate 5-O-methyl ester + S-adenosyl-L-homocysteine</text>
        <dbReference type="Rhea" id="RHEA:24452"/>
        <dbReference type="Rhea" id="RHEA-COMP:10208"/>
        <dbReference type="Rhea" id="RHEA-COMP:10311"/>
        <dbReference type="ChEBI" id="CHEBI:29973"/>
        <dbReference type="ChEBI" id="CHEBI:57856"/>
        <dbReference type="ChEBI" id="CHEBI:59789"/>
        <dbReference type="ChEBI" id="CHEBI:82795"/>
        <dbReference type="EC" id="2.1.1.80"/>
    </reaction>
</comment>
<organism evidence="7 8">
    <name type="scientific">Litoribacillus peritrichatus</name>
    <dbReference type="NCBI Taxonomy" id="718191"/>
    <lineage>
        <taxon>Bacteria</taxon>
        <taxon>Pseudomonadati</taxon>
        <taxon>Pseudomonadota</taxon>
        <taxon>Gammaproteobacteria</taxon>
        <taxon>Oceanospirillales</taxon>
        <taxon>Oceanospirillaceae</taxon>
        <taxon>Litoribacillus</taxon>
    </lineage>
</organism>
<dbReference type="GO" id="GO:0008168">
    <property type="term" value="F:methyltransferase activity"/>
    <property type="evidence" value="ECO:0007669"/>
    <property type="project" value="UniProtKB-KW"/>
</dbReference>
<feature type="domain" description="CheR-type methyltransferase" evidence="6">
    <location>
        <begin position="23"/>
        <end position="292"/>
    </location>
</feature>
<keyword evidence="3 7" id="KW-0489">Methyltransferase</keyword>
<evidence type="ECO:0000256" key="1">
    <source>
        <dbReference type="ARBA" id="ARBA00001541"/>
    </source>
</evidence>
<comment type="caution">
    <text evidence="7">The sequence shown here is derived from an EMBL/GenBank/DDBJ whole genome shotgun (WGS) entry which is preliminary data.</text>
</comment>
<dbReference type="InterPro" id="IPR036804">
    <property type="entry name" value="CheR_N_sf"/>
</dbReference>
<dbReference type="PROSITE" id="PS50123">
    <property type="entry name" value="CHER"/>
    <property type="match status" value="1"/>
</dbReference>
<dbReference type="InterPro" id="IPR029063">
    <property type="entry name" value="SAM-dependent_MTases_sf"/>
</dbReference>
<dbReference type="GO" id="GO:0032259">
    <property type="term" value="P:methylation"/>
    <property type="evidence" value="ECO:0007669"/>
    <property type="project" value="UniProtKB-KW"/>
</dbReference>
<keyword evidence="5" id="KW-0949">S-adenosyl-L-methionine</keyword>
<dbReference type="Gene3D" id="3.40.50.150">
    <property type="entry name" value="Vaccinia Virus protein VP39"/>
    <property type="match status" value="1"/>
</dbReference>
<dbReference type="InterPro" id="IPR022642">
    <property type="entry name" value="CheR_C"/>
</dbReference>
<dbReference type="RefSeq" id="WP_344798775.1">
    <property type="nucleotide sequence ID" value="NZ_BAABBN010000007.1"/>
</dbReference>
<keyword evidence="8" id="KW-1185">Reference proteome</keyword>